<evidence type="ECO:0000313" key="5">
    <source>
        <dbReference type="EMBL" id="MDQ0273629.1"/>
    </source>
</evidence>
<dbReference type="PROSITE" id="PS01129">
    <property type="entry name" value="PSI_RLU"/>
    <property type="match status" value="1"/>
</dbReference>
<proteinExistence type="inferred from homology"/>
<dbReference type="PANTHER" id="PTHR21600:SF71">
    <property type="entry name" value="PSEUDOURIDINE SYNTHASE"/>
    <property type="match status" value="1"/>
</dbReference>
<comment type="function">
    <text evidence="3">Responsible for synthesis of pseudouridine from uracil.</text>
</comment>
<evidence type="ECO:0000256" key="3">
    <source>
        <dbReference type="RuleBase" id="RU362028"/>
    </source>
</evidence>
<name>A0ABU0AQT1_9BACI</name>
<dbReference type="RefSeq" id="WP_307480000.1">
    <property type="nucleotide sequence ID" value="NZ_JAUSUB010000045.1"/>
</dbReference>
<dbReference type="EMBL" id="JAUSUB010000045">
    <property type="protein sequence ID" value="MDQ0273629.1"/>
    <property type="molecule type" value="Genomic_DNA"/>
</dbReference>
<sequence length="305" mass="34611">MVKTKRYGDWFEITVPKDWEGVTSEDLFKKFWKAPKTITHQMRMAKDVTLGGQPVNWSTPLAMGDKLQLRLFKEETVDINPYYYDLEVLFEDDHLAIFNKPAHMDTHPNSPQQSDTLANAAAFHMQMNGEIRKIKHIHRLDKDTSGAILFAKHPLAGSILDIMLEERLIKRTYIAAVHGIMAKKKGVINAPIGRDRHHPTRRRLSSSGQTAITKYEVLHILQGENITIIKCQLDTGRTHQIRVHLSSIGHPIVGDVLYGGENLIDRQALHAAKLELHHPLTKESIAVTCMPPNDLNPYFSKVAKI</sequence>
<dbReference type="InterPro" id="IPR006145">
    <property type="entry name" value="PsdUridine_synth_RsuA/RluA"/>
</dbReference>
<dbReference type="NCBIfam" id="TIGR00005">
    <property type="entry name" value="rluA_subfam"/>
    <property type="match status" value="1"/>
</dbReference>
<organism evidence="5 6">
    <name type="scientific">Cytobacillus purgationiresistens</name>
    <dbReference type="NCBI Taxonomy" id="863449"/>
    <lineage>
        <taxon>Bacteria</taxon>
        <taxon>Bacillati</taxon>
        <taxon>Bacillota</taxon>
        <taxon>Bacilli</taxon>
        <taxon>Bacillales</taxon>
        <taxon>Bacillaceae</taxon>
        <taxon>Cytobacillus</taxon>
    </lineage>
</organism>
<dbReference type="GO" id="GO:0160140">
    <property type="term" value="F:23S rRNA pseudouridine(1911/1915/1917) synthase activity"/>
    <property type="evidence" value="ECO:0007669"/>
    <property type="project" value="UniProtKB-EC"/>
</dbReference>
<dbReference type="InterPro" id="IPR006224">
    <property type="entry name" value="PsdUridine_synth_RluA-like_CS"/>
</dbReference>
<feature type="domain" description="Pseudouridine synthase RsuA/RluA-like" evidence="4">
    <location>
        <begin position="94"/>
        <end position="247"/>
    </location>
</feature>
<evidence type="ECO:0000256" key="2">
    <source>
        <dbReference type="ARBA" id="ARBA00010876"/>
    </source>
</evidence>
<comment type="catalytic activity">
    <reaction evidence="1 3">
        <text>a uridine in RNA = a pseudouridine in RNA</text>
        <dbReference type="Rhea" id="RHEA:48348"/>
        <dbReference type="Rhea" id="RHEA-COMP:12068"/>
        <dbReference type="Rhea" id="RHEA-COMP:12069"/>
        <dbReference type="ChEBI" id="CHEBI:65314"/>
        <dbReference type="ChEBI" id="CHEBI:65315"/>
    </reaction>
</comment>
<dbReference type="CDD" id="cd02869">
    <property type="entry name" value="PseudoU_synth_RluA_like"/>
    <property type="match status" value="1"/>
</dbReference>
<dbReference type="Pfam" id="PF00849">
    <property type="entry name" value="PseudoU_synth_2"/>
    <property type="match status" value="1"/>
</dbReference>
<evidence type="ECO:0000313" key="6">
    <source>
        <dbReference type="Proteomes" id="UP001238088"/>
    </source>
</evidence>
<accession>A0ABU0AQT1</accession>
<comment type="similarity">
    <text evidence="2 3">Belongs to the pseudouridine synthase RluA family.</text>
</comment>
<evidence type="ECO:0000256" key="1">
    <source>
        <dbReference type="ARBA" id="ARBA00000073"/>
    </source>
</evidence>
<reference evidence="5 6" key="1">
    <citation type="submission" date="2023-07" db="EMBL/GenBank/DDBJ databases">
        <title>Genomic Encyclopedia of Type Strains, Phase IV (KMG-IV): sequencing the most valuable type-strain genomes for metagenomic binning, comparative biology and taxonomic classification.</title>
        <authorList>
            <person name="Goeker M."/>
        </authorList>
    </citation>
    <scope>NUCLEOTIDE SEQUENCE [LARGE SCALE GENOMIC DNA]</scope>
    <source>
        <strain evidence="5 6">DSM 23494</strain>
    </source>
</reference>
<protein>
    <recommendedName>
        <fullName evidence="3">Pseudouridine synthase</fullName>
        <ecNumber evidence="3">5.4.99.-</ecNumber>
    </recommendedName>
</protein>
<dbReference type="SUPFAM" id="SSF55120">
    <property type="entry name" value="Pseudouridine synthase"/>
    <property type="match status" value="1"/>
</dbReference>
<dbReference type="InterPro" id="IPR050188">
    <property type="entry name" value="RluA_PseudoU_synthase"/>
</dbReference>
<dbReference type="PANTHER" id="PTHR21600">
    <property type="entry name" value="MITOCHONDRIAL RNA PSEUDOURIDINE SYNTHASE"/>
    <property type="match status" value="1"/>
</dbReference>
<dbReference type="Gene3D" id="3.30.2350.10">
    <property type="entry name" value="Pseudouridine synthase"/>
    <property type="match status" value="1"/>
</dbReference>
<comment type="caution">
    <text evidence="5">The sequence shown here is derived from an EMBL/GenBank/DDBJ whole genome shotgun (WGS) entry which is preliminary data.</text>
</comment>
<evidence type="ECO:0000259" key="4">
    <source>
        <dbReference type="Pfam" id="PF00849"/>
    </source>
</evidence>
<dbReference type="EC" id="5.4.99.-" evidence="3"/>
<dbReference type="InterPro" id="IPR020103">
    <property type="entry name" value="PsdUridine_synth_cat_dom_sf"/>
</dbReference>
<gene>
    <name evidence="5" type="ORF">J2S17_005561</name>
</gene>
<dbReference type="Proteomes" id="UP001238088">
    <property type="component" value="Unassembled WGS sequence"/>
</dbReference>
<keyword evidence="3 5" id="KW-0413">Isomerase</keyword>
<dbReference type="InterPro" id="IPR006225">
    <property type="entry name" value="PsdUridine_synth_RluC/D"/>
</dbReference>
<keyword evidence="6" id="KW-1185">Reference proteome</keyword>